<dbReference type="Proteomes" id="UP000248790">
    <property type="component" value="Unassembled WGS sequence"/>
</dbReference>
<keyword evidence="3" id="KW-1185">Reference proteome</keyword>
<feature type="transmembrane region" description="Helical" evidence="1">
    <location>
        <begin position="108"/>
        <end position="130"/>
    </location>
</feature>
<gene>
    <name evidence="2" type="ORF">LX87_04698</name>
</gene>
<evidence type="ECO:0000313" key="2">
    <source>
        <dbReference type="EMBL" id="RAJ93186.1"/>
    </source>
</evidence>
<feature type="transmembrane region" description="Helical" evidence="1">
    <location>
        <begin position="77"/>
        <end position="96"/>
    </location>
</feature>
<dbReference type="AlphaFoldDB" id="A0A327WR80"/>
<protein>
    <submittedName>
        <fullName evidence="2">Uncharacterized protein</fullName>
    </submittedName>
</protein>
<accession>A0A327WR80</accession>
<evidence type="ECO:0000256" key="1">
    <source>
        <dbReference type="SAM" id="Phobius"/>
    </source>
</evidence>
<evidence type="ECO:0000313" key="3">
    <source>
        <dbReference type="Proteomes" id="UP000248790"/>
    </source>
</evidence>
<dbReference type="RefSeq" id="WP_111630718.1">
    <property type="nucleotide sequence ID" value="NZ_QLMC01000006.1"/>
</dbReference>
<reference evidence="2 3" key="1">
    <citation type="submission" date="2018-06" db="EMBL/GenBank/DDBJ databases">
        <title>Genomic Encyclopedia of Archaeal and Bacterial Type Strains, Phase II (KMG-II): from individual species to whole genera.</title>
        <authorList>
            <person name="Goeker M."/>
        </authorList>
    </citation>
    <scope>NUCLEOTIDE SEQUENCE [LARGE SCALE GENOMIC DNA]</scope>
    <source>
        <strain evidence="2 3">DSM 21851</strain>
    </source>
</reference>
<dbReference type="OrthoDB" id="670562at2"/>
<organism evidence="2 3">
    <name type="scientific">Larkinella arboricola</name>
    <dbReference type="NCBI Taxonomy" id="643671"/>
    <lineage>
        <taxon>Bacteria</taxon>
        <taxon>Pseudomonadati</taxon>
        <taxon>Bacteroidota</taxon>
        <taxon>Cytophagia</taxon>
        <taxon>Cytophagales</taxon>
        <taxon>Spirosomataceae</taxon>
        <taxon>Larkinella</taxon>
    </lineage>
</organism>
<dbReference type="EMBL" id="QLMC01000006">
    <property type="protein sequence ID" value="RAJ93186.1"/>
    <property type="molecule type" value="Genomic_DNA"/>
</dbReference>
<comment type="caution">
    <text evidence="2">The sequence shown here is derived from an EMBL/GenBank/DDBJ whole genome shotgun (WGS) entry which is preliminary data.</text>
</comment>
<keyword evidence="1" id="KW-1133">Transmembrane helix</keyword>
<keyword evidence="1" id="KW-0812">Transmembrane</keyword>
<name>A0A327WR80_LARAB</name>
<keyword evidence="1" id="KW-0472">Membrane</keyword>
<proteinExistence type="predicted"/>
<sequence length="140" mass="16319">MITQLNIVGGVCILLALLHAVFPSYFHWKQELKALSLLNRQLMYVHTFFIVLTVFFIGLLCLTAAKDLVTTRLGNRIALGLAIFWALRLWVQFFGYSAQLWRGKPLETVVHVVFSLLWLYFTAIFFMVFWSGWKLYPFAH</sequence>
<feature type="transmembrane region" description="Helical" evidence="1">
    <location>
        <begin position="47"/>
        <end position="65"/>
    </location>
</feature>